<evidence type="ECO:0000256" key="4">
    <source>
        <dbReference type="ARBA" id="ARBA00023125"/>
    </source>
</evidence>
<dbReference type="Pfam" id="PF04542">
    <property type="entry name" value="Sigma70_r2"/>
    <property type="match status" value="1"/>
</dbReference>
<dbReference type="Proteomes" id="UP000239203">
    <property type="component" value="Unassembled WGS sequence"/>
</dbReference>
<comment type="similarity">
    <text evidence="1">Belongs to the sigma-70 factor family. ECF subfamily.</text>
</comment>
<dbReference type="SUPFAM" id="SSF88659">
    <property type="entry name" value="Sigma3 and sigma4 domains of RNA polymerase sigma factors"/>
    <property type="match status" value="1"/>
</dbReference>
<dbReference type="RefSeq" id="WP_104478264.1">
    <property type="nucleotide sequence ID" value="NZ_CP154825.1"/>
</dbReference>
<keyword evidence="2" id="KW-0805">Transcription regulation</keyword>
<keyword evidence="5" id="KW-0804">Transcription</keyword>
<feature type="domain" description="RNA polymerase sigma-70 region 2" evidence="6">
    <location>
        <begin position="15"/>
        <end position="74"/>
    </location>
</feature>
<dbReference type="InterPro" id="IPR014325">
    <property type="entry name" value="RNA_pol_sigma-E_actinobac"/>
</dbReference>
<reference evidence="8 9" key="1">
    <citation type="submission" date="2018-02" db="EMBL/GenBank/DDBJ databases">
        <title>Genomic Encyclopedia of Archaeal and Bacterial Type Strains, Phase II (KMG-II): from individual species to whole genera.</title>
        <authorList>
            <person name="Goeker M."/>
        </authorList>
    </citation>
    <scope>NUCLEOTIDE SEQUENCE [LARGE SCALE GENOMIC DNA]</scope>
    <source>
        <strain evidence="8 9">YU 961-1</strain>
    </source>
</reference>
<keyword evidence="4" id="KW-0238">DNA-binding</keyword>
<evidence type="ECO:0000256" key="5">
    <source>
        <dbReference type="ARBA" id="ARBA00023163"/>
    </source>
</evidence>
<dbReference type="Gene3D" id="1.10.10.10">
    <property type="entry name" value="Winged helix-like DNA-binding domain superfamily/Winged helix DNA-binding domain"/>
    <property type="match status" value="1"/>
</dbReference>
<evidence type="ECO:0000256" key="2">
    <source>
        <dbReference type="ARBA" id="ARBA00023015"/>
    </source>
</evidence>
<evidence type="ECO:0000313" key="9">
    <source>
        <dbReference type="Proteomes" id="UP000239203"/>
    </source>
</evidence>
<dbReference type="Gene3D" id="1.10.1740.10">
    <property type="match status" value="1"/>
</dbReference>
<dbReference type="InterPro" id="IPR007627">
    <property type="entry name" value="RNA_pol_sigma70_r2"/>
</dbReference>
<dbReference type="AlphaFoldDB" id="A0A2S6GXJ0"/>
<evidence type="ECO:0000259" key="6">
    <source>
        <dbReference type="Pfam" id="PF04542"/>
    </source>
</evidence>
<feature type="domain" description="RNA polymerase sigma factor 70 region 4 type 2" evidence="7">
    <location>
        <begin position="109"/>
        <end position="155"/>
    </location>
</feature>
<dbReference type="InterPro" id="IPR013249">
    <property type="entry name" value="RNA_pol_sigma70_r4_t2"/>
</dbReference>
<dbReference type="SUPFAM" id="SSF88946">
    <property type="entry name" value="Sigma2 domain of RNA polymerase sigma factors"/>
    <property type="match status" value="1"/>
</dbReference>
<dbReference type="InterPro" id="IPR036388">
    <property type="entry name" value="WH-like_DNA-bd_sf"/>
</dbReference>
<keyword evidence="3" id="KW-0731">Sigma factor</keyword>
<evidence type="ECO:0000256" key="3">
    <source>
        <dbReference type="ARBA" id="ARBA00023082"/>
    </source>
</evidence>
<sequence>MPDSFEDFARARTGVLLRYATALTCDPHQAQDVVQNVLLRAQQRWASISRLEAPVAYVNRMVTNEFLSWRRRRAASDVMVPHGGMEGLSPPLADPTPAVDERQAVFSGIARLPRKQRAAIVLRYYANQTFAEIADELGCSEATARSHVSRALAALRADAARLDHVMETL</sequence>
<dbReference type="NCBIfam" id="TIGR02983">
    <property type="entry name" value="SigE-fam_strep"/>
    <property type="match status" value="1"/>
</dbReference>
<protein>
    <submittedName>
        <fullName evidence="8">RNA polymerase sigma-70 factor (Sigma-E family)</fullName>
    </submittedName>
</protein>
<dbReference type="GO" id="GO:0003677">
    <property type="term" value="F:DNA binding"/>
    <property type="evidence" value="ECO:0007669"/>
    <property type="project" value="UniProtKB-KW"/>
</dbReference>
<dbReference type="EMBL" id="PTIX01000003">
    <property type="protein sequence ID" value="PPK69881.1"/>
    <property type="molecule type" value="Genomic_DNA"/>
</dbReference>
<keyword evidence="9" id="KW-1185">Reference proteome</keyword>
<comment type="caution">
    <text evidence="8">The sequence shown here is derived from an EMBL/GenBank/DDBJ whole genome shotgun (WGS) entry which is preliminary data.</text>
</comment>
<dbReference type="GO" id="GO:0006352">
    <property type="term" value="P:DNA-templated transcription initiation"/>
    <property type="evidence" value="ECO:0007669"/>
    <property type="project" value="InterPro"/>
</dbReference>
<dbReference type="PANTHER" id="PTHR43133:SF50">
    <property type="entry name" value="ECF RNA POLYMERASE SIGMA FACTOR SIGM"/>
    <property type="match status" value="1"/>
</dbReference>
<dbReference type="GO" id="GO:0016987">
    <property type="term" value="F:sigma factor activity"/>
    <property type="evidence" value="ECO:0007669"/>
    <property type="project" value="UniProtKB-KW"/>
</dbReference>
<dbReference type="InterPro" id="IPR013324">
    <property type="entry name" value="RNA_pol_sigma_r3/r4-like"/>
</dbReference>
<proteinExistence type="inferred from homology"/>
<evidence type="ECO:0000259" key="7">
    <source>
        <dbReference type="Pfam" id="PF08281"/>
    </source>
</evidence>
<accession>A0A2S6GXJ0</accession>
<evidence type="ECO:0000313" key="8">
    <source>
        <dbReference type="EMBL" id="PPK69881.1"/>
    </source>
</evidence>
<dbReference type="NCBIfam" id="TIGR02937">
    <property type="entry name" value="sigma70-ECF"/>
    <property type="match status" value="1"/>
</dbReference>
<dbReference type="PANTHER" id="PTHR43133">
    <property type="entry name" value="RNA POLYMERASE ECF-TYPE SIGMA FACTO"/>
    <property type="match status" value="1"/>
</dbReference>
<dbReference type="CDD" id="cd06171">
    <property type="entry name" value="Sigma70_r4"/>
    <property type="match status" value="1"/>
</dbReference>
<dbReference type="InterPro" id="IPR039425">
    <property type="entry name" value="RNA_pol_sigma-70-like"/>
</dbReference>
<gene>
    <name evidence="8" type="ORF">CLV40_103491</name>
</gene>
<dbReference type="InterPro" id="IPR013325">
    <property type="entry name" value="RNA_pol_sigma_r2"/>
</dbReference>
<organism evidence="8 9">
    <name type="scientific">Actinokineospora auranticolor</name>
    <dbReference type="NCBI Taxonomy" id="155976"/>
    <lineage>
        <taxon>Bacteria</taxon>
        <taxon>Bacillati</taxon>
        <taxon>Actinomycetota</taxon>
        <taxon>Actinomycetes</taxon>
        <taxon>Pseudonocardiales</taxon>
        <taxon>Pseudonocardiaceae</taxon>
        <taxon>Actinokineospora</taxon>
    </lineage>
</organism>
<dbReference type="OrthoDB" id="3692620at2"/>
<evidence type="ECO:0000256" key="1">
    <source>
        <dbReference type="ARBA" id="ARBA00010641"/>
    </source>
</evidence>
<dbReference type="Pfam" id="PF08281">
    <property type="entry name" value="Sigma70_r4_2"/>
    <property type="match status" value="1"/>
</dbReference>
<dbReference type="InterPro" id="IPR014284">
    <property type="entry name" value="RNA_pol_sigma-70_dom"/>
</dbReference>
<name>A0A2S6GXJ0_9PSEU</name>